<evidence type="ECO:0000313" key="1">
    <source>
        <dbReference type="EMBL" id="KAK7424168.1"/>
    </source>
</evidence>
<dbReference type="EMBL" id="JAZAVK010000093">
    <property type="protein sequence ID" value="KAK7424168.1"/>
    <property type="molecule type" value="Genomic_DNA"/>
</dbReference>
<gene>
    <name evidence="1" type="ORF">QQZ08_008774</name>
</gene>
<proteinExistence type="predicted"/>
<accession>A0ABR1HSH3</accession>
<name>A0ABR1HSH3_9HYPO</name>
<comment type="caution">
    <text evidence="1">The sequence shown here is derived from an EMBL/GenBank/DDBJ whole genome shotgun (WGS) entry which is preliminary data.</text>
</comment>
<protein>
    <submittedName>
        <fullName evidence="1">Uncharacterized protein</fullName>
    </submittedName>
</protein>
<dbReference type="Proteomes" id="UP001498421">
    <property type="component" value="Unassembled WGS sequence"/>
</dbReference>
<organism evidence="1 2">
    <name type="scientific">Neonectria magnoliae</name>
    <dbReference type="NCBI Taxonomy" id="2732573"/>
    <lineage>
        <taxon>Eukaryota</taxon>
        <taxon>Fungi</taxon>
        <taxon>Dikarya</taxon>
        <taxon>Ascomycota</taxon>
        <taxon>Pezizomycotina</taxon>
        <taxon>Sordariomycetes</taxon>
        <taxon>Hypocreomycetidae</taxon>
        <taxon>Hypocreales</taxon>
        <taxon>Nectriaceae</taxon>
        <taxon>Neonectria</taxon>
    </lineage>
</organism>
<keyword evidence="2" id="KW-1185">Reference proteome</keyword>
<dbReference type="Gene3D" id="1.20.58.2150">
    <property type="match status" value="1"/>
</dbReference>
<sequence length="153" mass="17511">MTLAWNVKDIPFDGLKSFFTTTAEREFGQELAGDVAHIWHERNEANEAAASALALFDQDFDLSEEYHRQLDGKWNHMMMQPHYGYEETWHAPSRDMIGGLSHVQSRQDRTQPLVRWALQSKAMKVFGLVESMKCQSELIRVGGIWSQVSLSPA</sequence>
<dbReference type="PANTHER" id="PTHR37842">
    <property type="match status" value="1"/>
</dbReference>
<reference evidence="1 2" key="1">
    <citation type="journal article" date="2025" name="Microbiol. Resour. Announc.">
        <title>Draft genome sequences for Neonectria magnoliae and Neonectria punicea, canker pathogens of Liriodendron tulipifera and Acer saccharum in West Virginia.</title>
        <authorList>
            <person name="Petronek H.M."/>
            <person name="Kasson M.T."/>
            <person name="Metheny A.M."/>
            <person name="Stauder C.M."/>
            <person name="Lovett B."/>
            <person name="Lynch S.C."/>
            <person name="Garnas J.R."/>
            <person name="Kasson L.R."/>
            <person name="Stajich J.E."/>
        </authorList>
    </citation>
    <scope>NUCLEOTIDE SEQUENCE [LARGE SCALE GENOMIC DNA]</scope>
    <source>
        <strain evidence="1 2">NRRL 64651</strain>
    </source>
</reference>
<evidence type="ECO:0000313" key="2">
    <source>
        <dbReference type="Proteomes" id="UP001498421"/>
    </source>
</evidence>
<dbReference type="PANTHER" id="PTHR37842:SF2">
    <property type="entry name" value="GYLCOSYL HYDROLASE 115 C-TERMINAL DOMAIN-CONTAINING PROTEIN"/>
    <property type="match status" value="1"/>
</dbReference>